<dbReference type="Proteomes" id="UP000050761">
    <property type="component" value="Unassembled WGS sequence"/>
</dbReference>
<keyword evidence="4" id="KW-1185">Reference proteome</keyword>
<evidence type="ECO:0000256" key="2">
    <source>
        <dbReference type="SAM" id="SignalP"/>
    </source>
</evidence>
<feature type="region of interest" description="Disordered" evidence="1">
    <location>
        <begin position="51"/>
        <end position="70"/>
    </location>
</feature>
<name>A0A3P7XZ81_HELPZ</name>
<proteinExistence type="predicted"/>
<keyword evidence="2" id="KW-0732">Signal</keyword>
<accession>A0A3P7XZ81</accession>
<gene>
    <name evidence="3" type="ORF">HPBE_LOCUS9392</name>
</gene>
<reference evidence="3 4" key="1">
    <citation type="submission" date="2018-11" db="EMBL/GenBank/DDBJ databases">
        <authorList>
            <consortium name="Pathogen Informatics"/>
        </authorList>
    </citation>
    <scope>NUCLEOTIDE SEQUENCE [LARGE SCALE GENOMIC DNA]</scope>
</reference>
<evidence type="ECO:0000256" key="1">
    <source>
        <dbReference type="SAM" id="MobiDB-lite"/>
    </source>
</evidence>
<evidence type="ECO:0000313" key="3">
    <source>
        <dbReference type="EMBL" id="VDO80500.1"/>
    </source>
</evidence>
<feature type="chain" id="PRO_5044596516" evidence="2">
    <location>
        <begin position="19"/>
        <end position="170"/>
    </location>
</feature>
<dbReference type="WBParaSite" id="HPBE_0000939101-mRNA-1">
    <property type="protein sequence ID" value="HPBE_0000939101-mRNA-1"/>
    <property type="gene ID" value="HPBE_0000939101"/>
</dbReference>
<feature type="signal peptide" evidence="2">
    <location>
        <begin position="1"/>
        <end position="18"/>
    </location>
</feature>
<dbReference type="EMBL" id="UZAH01026425">
    <property type="protein sequence ID" value="VDO80500.1"/>
    <property type="molecule type" value="Genomic_DNA"/>
</dbReference>
<feature type="region of interest" description="Disordered" evidence="1">
    <location>
        <begin position="83"/>
        <end position="138"/>
    </location>
</feature>
<organism evidence="3">
    <name type="scientific">Heligmosomoides polygyrus</name>
    <name type="common">Parasitic roundworm</name>
    <dbReference type="NCBI Taxonomy" id="6339"/>
    <lineage>
        <taxon>Eukaryota</taxon>
        <taxon>Metazoa</taxon>
        <taxon>Ecdysozoa</taxon>
        <taxon>Nematoda</taxon>
        <taxon>Chromadorea</taxon>
        <taxon>Rhabditida</taxon>
        <taxon>Rhabditina</taxon>
        <taxon>Rhabditomorpha</taxon>
        <taxon>Strongyloidea</taxon>
        <taxon>Heligmosomidae</taxon>
        <taxon>Heligmosomoides</taxon>
    </lineage>
</organism>
<evidence type="ECO:0000313" key="5">
    <source>
        <dbReference type="WBParaSite" id="HPBE_0000939101-mRNA-1"/>
    </source>
</evidence>
<dbReference type="OrthoDB" id="5790730at2759"/>
<evidence type="ECO:0000313" key="4">
    <source>
        <dbReference type="Proteomes" id="UP000050761"/>
    </source>
</evidence>
<protein>
    <submittedName>
        <fullName evidence="5">Secreted protein</fullName>
    </submittedName>
</protein>
<sequence length="170" mass="19168">MRLLFPLLVSWLTTPLKATDVDDNYSKWSICDYHPELLLCRWHNKPIPPVDESVAQSSSEDSDENPFAVEPDLTAFDMSKAIVPGLPSSKSTKPSKDKDDQNMLQATTRYLHQPVSAPVTKPRQPQPPRYDGKLSSEHETAVSYAAKRKEMSDEEKFDENIMVASEDVFG</sequence>
<reference evidence="5" key="2">
    <citation type="submission" date="2019-09" db="UniProtKB">
        <authorList>
            <consortium name="WormBaseParasite"/>
        </authorList>
    </citation>
    <scope>IDENTIFICATION</scope>
</reference>
<dbReference type="AlphaFoldDB" id="A0A3P7XZ81"/>